<protein>
    <submittedName>
        <fullName evidence="2">DUF2076 domain-containing protein</fullName>
    </submittedName>
</protein>
<evidence type="ECO:0000256" key="1">
    <source>
        <dbReference type="SAM" id="Coils"/>
    </source>
</evidence>
<organism evidence="2 3">
    <name type="scientific">Streptomyces violaceus</name>
    <name type="common">Streptomyces venezuelae</name>
    <dbReference type="NCBI Taxonomy" id="1936"/>
    <lineage>
        <taxon>Bacteria</taxon>
        <taxon>Bacillati</taxon>
        <taxon>Actinomycetota</taxon>
        <taxon>Actinomycetes</taxon>
        <taxon>Kitasatosporales</taxon>
        <taxon>Streptomycetaceae</taxon>
        <taxon>Streptomyces</taxon>
    </lineage>
</organism>
<accession>A0ABZ1NKZ6</accession>
<evidence type="ECO:0000313" key="3">
    <source>
        <dbReference type="Proteomes" id="UP001341259"/>
    </source>
</evidence>
<sequence>MMRGRGKHTGRELVRRLRSELRGCERQNQLLQVRLRKTQQDLKTESVQREMADALLLQQTAALQQKNQRIAELERRLHVSGEDTVETPLPAADHLTAA</sequence>
<keyword evidence="3" id="KW-1185">Reference proteome</keyword>
<dbReference type="Proteomes" id="UP001341259">
    <property type="component" value="Chromosome"/>
</dbReference>
<reference evidence="2 3" key="1">
    <citation type="submission" date="2022-10" db="EMBL/GenBank/DDBJ databases">
        <title>The complete genomes of actinobacterial strains from the NBC collection.</title>
        <authorList>
            <person name="Joergensen T.S."/>
            <person name="Alvarez Arevalo M."/>
            <person name="Sterndorff E.B."/>
            <person name="Faurdal D."/>
            <person name="Vuksanovic O."/>
            <person name="Mourched A.-S."/>
            <person name="Charusanti P."/>
            <person name="Shaw S."/>
            <person name="Blin K."/>
            <person name="Weber T."/>
        </authorList>
    </citation>
    <scope>NUCLEOTIDE SEQUENCE [LARGE SCALE GENOMIC DNA]</scope>
    <source>
        <strain evidence="2 3">NBC_00456</strain>
    </source>
</reference>
<proteinExistence type="predicted"/>
<dbReference type="EMBL" id="CP107906">
    <property type="protein sequence ID" value="WUG92403.1"/>
    <property type="molecule type" value="Genomic_DNA"/>
</dbReference>
<keyword evidence="1" id="KW-0175">Coiled coil</keyword>
<evidence type="ECO:0000313" key="2">
    <source>
        <dbReference type="EMBL" id="WUG92403.1"/>
    </source>
</evidence>
<name>A0ABZ1NKZ6_STRVL</name>
<gene>
    <name evidence="2" type="ORF">OHB29_04810</name>
</gene>
<dbReference type="RefSeq" id="WP_328336826.1">
    <property type="nucleotide sequence ID" value="NZ_CP107906.1"/>
</dbReference>
<feature type="coiled-coil region" evidence="1">
    <location>
        <begin position="14"/>
        <end position="83"/>
    </location>
</feature>